<evidence type="ECO:0000256" key="5">
    <source>
        <dbReference type="ARBA" id="ARBA00022692"/>
    </source>
</evidence>
<keyword evidence="9 11" id="KW-0482">Metalloprotease</keyword>
<feature type="transmembrane region" description="Helical" evidence="11">
    <location>
        <begin position="426"/>
        <end position="444"/>
    </location>
</feature>
<dbReference type="SMART" id="SM00228">
    <property type="entry name" value="PDZ"/>
    <property type="match status" value="2"/>
</dbReference>
<dbReference type="CDD" id="cd06163">
    <property type="entry name" value="S2P-M50_PDZ_RseP-like"/>
    <property type="match status" value="2"/>
</dbReference>
<dbReference type="PATRIC" id="fig|43658.5.peg.1035"/>
<feature type="transmembrane region" description="Helical" evidence="11">
    <location>
        <begin position="98"/>
        <end position="122"/>
    </location>
</feature>
<dbReference type="InterPro" id="IPR004387">
    <property type="entry name" value="Pept_M50_Zn"/>
</dbReference>
<dbReference type="SUPFAM" id="SSF50156">
    <property type="entry name" value="PDZ domain-like"/>
    <property type="match status" value="2"/>
</dbReference>
<dbReference type="Pfam" id="PF02163">
    <property type="entry name" value="Peptidase_M50"/>
    <property type="match status" value="1"/>
</dbReference>
<keyword evidence="14" id="KW-1185">Reference proteome</keyword>
<accession>A0A0F4QYC9</accession>
<dbReference type="EC" id="3.4.24.-" evidence="11"/>
<dbReference type="InterPro" id="IPR008915">
    <property type="entry name" value="Peptidase_M50"/>
</dbReference>
<dbReference type="GO" id="GO:0046872">
    <property type="term" value="F:metal ion binding"/>
    <property type="evidence" value="ECO:0007669"/>
    <property type="project" value="UniProtKB-KW"/>
</dbReference>
<evidence type="ECO:0000256" key="10">
    <source>
        <dbReference type="ARBA" id="ARBA00023136"/>
    </source>
</evidence>
<feature type="domain" description="PDZ" evidence="12">
    <location>
        <begin position="187"/>
        <end position="279"/>
    </location>
</feature>
<dbReference type="PANTHER" id="PTHR42837:SF2">
    <property type="entry name" value="MEMBRANE METALLOPROTEASE ARASP2, CHLOROPLASTIC-RELATED"/>
    <property type="match status" value="1"/>
</dbReference>
<dbReference type="InterPro" id="IPR036034">
    <property type="entry name" value="PDZ_sf"/>
</dbReference>
<comment type="subcellular location">
    <subcellularLocation>
        <location evidence="2">Membrane</location>
        <topology evidence="2">Multi-pass membrane protein</topology>
    </subcellularLocation>
</comment>
<sequence length="450" mass="49293">MLEFFWNLGSFIVALGILVAVHEYGHFWVARKAGVKVLRFSIGFGKPLFRWYDKLGTEYVIAAIPLGGYVRMLDERVDDVSASEQHLSFNNKPVLSRIAIAAAGPLANFLFAILVLAVMYMVGVQNAKPIVGGVAENSIAAQAQVQPGDHIISVDEQLVQSWQEVTFALMSGLGESEIILKVRDSKGQLALRQLDTRQWRLDEQDVPPLTSVGVQPYRPDLKLEIAQVAKGSAAEEAGLANGDKLLRYNNEVLDSWEQFVQLVQTSAQQRSHLVVQRAGEEVDLYPTPQGREDNNGILIGYLGVVPVLEPWPEGYIETRQYGVFDSIVLGVKKTYDLTALSFEMIGNLLTGQVSVKNLSGPVGIAVGAGNSVSYGFVAFLGFLALISVNLGVFNLLPLPVLDGGHLMYYFIELIRKKPVSEKTQELGYKVGAVVLLALTCFALLNDVSRL</sequence>
<keyword evidence="7 11" id="KW-0862">Zinc</keyword>
<dbReference type="PANTHER" id="PTHR42837">
    <property type="entry name" value="REGULATOR OF SIGMA-E PROTEASE RSEP"/>
    <property type="match status" value="1"/>
</dbReference>
<comment type="caution">
    <text evidence="13">The sequence shown here is derived from an EMBL/GenBank/DDBJ whole genome shotgun (WGS) entry which is preliminary data.</text>
</comment>
<dbReference type="OrthoDB" id="9782003at2"/>
<comment type="similarity">
    <text evidence="3 11">Belongs to the peptidase M50B family.</text>
</comment>
<dbReference type="Pfam" id="PF17820">
    <property type="entry name" value="PDZ_6"/>
    <property type="match status" value="2"/>
</dbReference>
<keyword evidence="8 11" id="KW-1133">Transmembrane helix</keyword>
<reference evidence="13 14" key="1">
    <citation type="journal article" date="2015" name="BMC Genomics">
        <title>Genome mining reveals unlocked bioactive potential of marine Gram-negative bacteria.</title>
        <authorList>
            <person name="Machado H."/>
            <person name="Sonnenschein E.C."/>
            <person name="Melchiorsen J."/>
            <person name="Gram L."/>
        </authorList>
    </citation>
    <scope>NUCLEOTIDE SEQUENCE [LARGE SCALE GENOMIC DNA]</scope>
    <source>
        <strain evidence="13 14">S2471</strain>
    </source>
</reference>
<evidence type="ECO:0000256" key="4">
    <source>
        <dbReference type="ARBA" id="ARBA00022670"/>
    </source>
</evidence>
<evidence type="ECO:0000256" key="2">
    <source>
        <dbReference type="ARBA" id="ARBA00004141"/>
    </source>
</evidence>
<keyword evidence="6 11" id="KW-0378">Hydrolase</keyword>
<organism evidence="13 14">
    <name type="scientific">Pseudoalteromonas rubra</name>
    <dbReference type="NCBI Taxonomy" id="43658"/>
    <lineage>
        <taxon>Bacteria</taxon>
        <taxon>Pseudomonadati</taxon>
        <taxon>Pseudomonadota</taxon>
        <taxon>Gammaproteobacteria</taxon>
        <taxon>Alteromonadales</taxon>
        <taxon>Pseudoalteromonadaceae</taxon>
        <taxon>Pseudoalteromonas</taxon>
    </lineage>
</organism>
<evidence type="ECO:0000313" key="13">
    <source>
        <dbReference type="EMBL" id="KJZ11587.1"/>
    </source>
</evidence>
<dbReference type="InterPro" id="IPR041489">
    <property type="entry name" value="PDZ_6"/>
</dbReference>
<evidence type="ECO:0000256" key="8">
    <source>
        <dbReference type="ARBA" id="ARBA00022989"/>
    </source>
</evidence>
<name>A0A0F4QYC9_9GAMM</name>
<evidence type="ECO:0000259" key="12">
    <source>
        <dbReference type="SMART" id="SM00228"/>
    </source>
</evidence>
<keyword evidence="5 11" id="KW-0812">Transmembrane</keyword>
<dbReference type="AlphaFoldDB" id="A0A0F4QYC9"/>
<dbReference type="GO" id="GO:0006508">
    <property type="term" value="P:proteolysis"/>
    <property type="evidence" value="ECO:0007669"/>
    <property type="project" value="UniProtKB-KW"/>
</dbReference>
<evidence type="ECO:0000313" key="14">
    <source>
        <dbReference type="Proteomes" id="UP000033452"/>
    </source>
</evidence>
<keyword evidence="10 11" id="KW-0472">Membrane</keyword>
<dbReference type="NCBIfam" id="TIGR00054">
    <property type="entry name" value="RIP metalloprotease RseP"/>
    <property type="match status" value="1"/>
</dbReference>
<keyword evidence="11" id="KW-0479">Metal-binding</keyword>
<evidence type="ECO:0000256" key="11">
    <source>
        <dbReference type="RuleBase" id="RU362031"/>
    </source>
</evidence>
<feature type="transmembrane region" description="Helical" evidence="11">
    <location>
        <begin position="6"/>
        <end position="30"/>
    </location>
</feature>
<feature type="domain" description="PDZ" evidence="12">
    <location>
        <begin position="107"/>
        <end position="186"/>
    </location>
</feature>
<dbReference type="NCBIfam" id="NF008046">
    <property type="entry name" value="PRK10779.1"/>
    <property type="match status" value="1"/>
</dbReference>
<evidence type="ECO:0000256" key="6">
    <source>
        <dbReference type="ARBA" id="ARBA00022801"/>
    </source>
</evidence>
<dbReference type="Proteomes" id="UP000033452">
    <property type="component" value="Unassembled WGS sequence"/>
</dbReference>
<keyword evidence="4" id="KW-0645">Protease</keyword>
<comment type="cofactor">
    <cofactor evidence="1 11">
        <name>Zn(2+)</name>
        <dbReference type="ChEBI" id="CHEBI:29105"/>
    </cofactor>
</comment>
<dbReference type="Gene3D" id="2.30.42.10">
    <property type="match status" value="2"/>
</dbReference>
<dbReference type="InterPro" id="IPR001478">
    <property type="entry name" value="PDZ"/>
</dbReference>
<dbReference type="GO" id="GO:0016020">
    <property type="term" value="C:membrane"/>
    <property type="evidence" value="ECO:0007669"/>
    <property type="project" value="UniProtKB-SubCell"/>
</dbReference>
<evidence type="ECO:0000256" key="9">
    <source>
        <dbReference type="ARBA" id="ARBA00023049"/>
    </source>
</evidence>
<evidence type="ECO:0000256" key="1">
    <source>
        <dbReference type="ARBA" id="ARBA00001947"/>
    </source>
</evidence>
<dbReference type="GO" id="GO:0004222">
    <property type="term" value="F:metalloendopeptidase activity"/>
    <property type="evidence" value="ECO:0007669"/>
    <property type="project" value="InterPro"/>
</dbReference>
<gene>
    <name evidence="13" type="ORF">TW77_04965</name>
</gene>
<proteinExistence type="inferred from homology"/>
<protein>
    <recommendedName>
        <fullName evidence="11">Zinc metalloprotease</fullName>
        <ecNumber evidence="11">3.4.24.-</ecNumber>
    </recommendedName>
</protein>
<evidence type="ECO:0000256" key="3">
    <source>
        <dbReference type="ARBA" id="ARBA00007931"/>
    </source>
</evidence>
<dbReference type="EMBL" id="JXYA01000009">
    <property type="protein sequence ID" value="KJZ11587.1"/>
    <property type="molecule type" value="Genomic_DNA"/>
</dbReference>
<dbReference type="RefSeq" id="WP_046003867.1">
    <property type="nucleotide sequence ID" value="NZ_JXYA01000009.1"/>
</dbReference>
<evidence type="ECO:0000256" key="7">
    <source>
        <dbReference type="ARBA" id="ARBA00022833"/>
    </source>
</evidence>